<protein>
    <recommendedName>
        <fullName evidence="3">Macro domain-containing protein</fullName>
    </recommendedName>
</protein>
<dbReference type="Proteomes" id="UP000178880">
    <property type="component" value="Unassembled WGS sequence"/>
</dbReference>
<comment type="caution">
    <text evidence="1">The sequence shown here is derived from an EMBL/GenBank/DDBJ whole genome shotgun (WGS) entry which is preliminary data.</text>
</comment>
<accession>A0A1G2CEY8</accession>
<dbReference type="AlphaFoldDB" id="A0A1G2CEY8"/>
<dbReference type="EMBL" id="MHLA01000013">
    <property type="protein sequence ID" value="OGY99796.1"/>
    <property type="molecule type" value="Genomic_DNA"/>
</dbReference>
<evidence type="ECO:0008006" key="3">
    <source>
        <dbReference type="Google" id="ProtNLM"/>
    </source>
</evidence>
<organism evidence="1 2">
    <name type="scientific">Candidatus Liptonbacteria bacterium RIFCSPLOWO2_01_FULL_52_25</name>
    <dbReference type="NCBI Taxonomy" id="1798650"/>
    <lineage>
        <taxon>Bacteria</taxon>
        <taxon>Candidatus Liptoniibacteriota</taxon>
    </lineage>
</organism>
<gene>
    <name evidence="1" type="ORF">A2945_02255</name>
</gene>
<evidence type="ECO:0000313" key="2">
    <source>
        <dbReference type="Proteomes" id="UP000178880"/>
    </source>
</evidence>
<sequence length="137" mass="14744">MIVTLERKNIFETAHKHIAFAVNIEGANDAGFAGAVVRDYWPSLESIGPRKMGEALSKRAAGKTFHAIVCHSLGHDGWKETPQVVTEALNKLLVEPSEVVGIVLMGAGRICQMQGADVFAILGGMARSKIKLAVYTL</sequence>
<reference evidence="1 2" key="1">
    <citation type="journal article" date="2016" name="Nat. Commun.">
        <title>Thousands of microbial genomes shed light on interconnected biogeochemical processes in an aquifer system.</title>
        <authorList>
            <person name="Anantharaman K."/>
            <person name="Brown C.T."/>
            <person name="Hug L.A."/>
            <person name="Sharon I."/>
            <person name="Castelle C.J."/>
            <person name="Probst A.J."/>
            <person name="Thomas B.C."/>
            <person name="Singh A."/>
            <person name="Wilkins M.J."/>
            <person name="Karaoz U."/>
            <person name="Brodie E.L."/>
            <person name="Williams K.H."/>
            <person name="Hubbard S.S."/>
            <person name="Banfield J.F."/>
        </authorList>
    </citation>
    <scope>NUCLEOTIDE SEQUENCE [LARGE SCALE GENOMIC DNA]</scope>
</reference>
<proteinExistence type="predicted"/>
<evidence type="ECO:0000313" key="1">
    <source>
        <dbReference type="EMBL" id="OGY99796.1"/>
    </source>
</evidence>
<name>A0A1G2CEY8_9BACT</name>